<dbReference type="Gene3D" id="3.40.50.720">
    <property type="entry name" value="NAD(P)-binding Rossmann-like Domain"/>
    <property type="match status" value="1"/>
</dbReference>
<keyword evidence="3" id="KW-1185">Reference proteome</keyword>
<evidence type="ECO:0000259" key="1">
    <source>
        <dbReference type="Pfam" id="PF01210"/>
    </source>
</evidence>
<evidence type="ECO:0000313" key="3">
    <source>
        <dbReference type="Proteomes" id="UP000289555"/>
    </source>
</evidence>
<organism evidence="2 3">
    <name type="scientific">Vreelandella olivaria</name>
    <dbReference type="NCBI Taxonomy" id="390919"/>
    <lineage>
        <taxon>Bacteria</taxon>
        <taxon>Pseudomonadati</taxon>
        <taxon>Pseudomonadota</taxon>
        <taxon>Gammaproteobacteria</taxon>
        <taxon>Oceanospirillales</taxon>
        <taxon>Halomonadaceae</taxon>
        <taxon>Vreelandella</taxon>
    </lineage>
</organism>
<dbReference type="EMBL" id="AP019416">
    <property type="protein sequence ID" value="BBI54599.1"/>
    <property type="molecule type" value="Genomic_DNA"/>
</dbReference>
<dbReference type="InterPro" id="IPR011128">
    <property type="entry name" value="G3P_DH_NAD-dep_N"/>
</dbReference>
<feature type="domain" description="Glycerol-3-phosphate dehydrogenase NAD-dependent N-terminal" evidence="1">
    <location>
        <begin position="2"/>
        <end position="107"/>
    </location>
</feature>
<dbReference type="SUPFAM" id="SSF51735">
    <property type="entry name" value="NAD(P)-binding Rossmann-fold domains"/>
    <property type="match status" value="1"/>
</dbReference>
<dbReference type="InterPro" id="IPR036291">
    <property type="entry name" value="NAD(P)-bd_dom_sf"/>
</dbReference>
<sequence length="177" mass="19385">MKVSVIGGGHGCYAAAIEMVEKGFDVTLWRRDGKALQELRQLGYLDVKDAQGERRIQMGTHKDQLSLTDSLAEATQQAELLIVPLPATSHDTLADQLGPLLRDDQVVFLPRVPSAATCSTERCEKQATTAKWPSVKRERCPIWRVSTVLIRSSSVFMPPGSLPASSPANCLHTPSLY</sequence>
<dbReference type="Pfam" id="PF01210">
    <property type="entry name" value="NAD_Gly3P_dh_N"/>
    <property type="match status" value="1"/>
</dbReference>
<evidence type="ECO:0000313" key="2">
    <source>
        <dbReference type="EMBL" id="BBI54599.1"/>
    </source>
</evidence>
<protein>
    <recommendedName>
        <fullName evidence="1">Glycerol-3-phosphate dehydrogenase NAD-dependent N-terminal domain-containing protein</fullName>
    </recommendedName>
</protein>
<dbReference type="Proteomes" id="UP000289555">
    <property type="component" value="Chromosome"/>
</dbReference>
<gene>
    <name evidence="2" type="ORF">HORIV_70200</name>
</gene>
<accession>A0ABM7GSI3</accession>
<name>A0ABM7GSI3_9GAMM</name>
<proteinExistence type="predicted"/>
<reference evidence="3" key="1">
    <citation type="journal article" date="2019" name="Microbiol. Resour. Announc.">
        <title>Complete Genome Sequence of Halomonas olivaria, a Moderately Halophilic Bacterium Isolated from Olive Processing Effluents, Obtained by Nanopore Sequencing.</title>
        <authorList>
            <person name="Nagata S."/>
            <person name="Ii K.M."/>
            <person name="Tsukimi T."/>
            <person name="Miura M.C."/>
            <person name="Galipon J."/>
            <person name="Arakawa K."/>
        </authorList>
    </citation>
    <scope>NUCLEOTIDE SEQUENCE [LARGE SCALE GENOMIC DNA]</scope>
    <source>
        <strain evidence="3">TYRC17</strain>
    </source>
</reference>